<reference evidence="1" key="1">
    <citation type="journal article" date="2023" name="IScience">
        <title>Live-bearing cockroach genome reveals convergent evolutionary mechanisms linked to viviparity in insects and beyond.</title>
        <authorList>
            <person name="Fouks B."/>
            <person name="Harrison M.C."/>
            <person name="Mikhailova A.A."/>
            <person name="Marchal E."/>
            <person name="English S."/>
            <person name="Carruthers M."/>
            <person name="Jennings E.C."/>
            <person name="Chiamaka E.L."/>
            <person name="Frigard R.A."/>
            <person name="Pippel M."/>
            <person name="Attardo G.M."/>
            <person name="Benoit J.B."/>
            <person name="Bornberg-Bauer E."/>
            <person name="Tobe S.S."/>
        </authorList>
    </citation>
    <scope>NUCLEOTIDE SEQUENCE</scope>
    <source>
        <strain evidence="1">Stay&amp;Tobe</strain>
    </source>
</reference>
<accession>A0AAD7ZE45</accession>
<evidence type="ECO:0000313" key="2">
    <source>
        <dbReference type="Proteomes" id="UP001233999"/>
    </source>
</evidence>
<reference evidence="1" key="2">
    <citation type="submission" date="2023-05" db="EMBL/GenBank/DDBJ databases">
        <authorList>
            <person name="Fouks B."/>
        </authorList>
    </citation>
    <scope>NUCLEOTIDE SEQUENCE</scope>
    <source>
        <strain evidence="1">Stay&amp;Tobe</strain>
        <tissue evidence="1">Testes</tissue>
    </source>
</reference>
<evidence type="ECO:0000313" key="1">
    <source>
        <dbReference type="EMBL" id="KAJ9578686.1"/>
    </source>
</evidence>
<proteinExistence type="predicted"/>
<dbReference type="EMBL" id="JASPKZ010008864">
    <property type="protein sequence ID" value="KAJ9578686.1"/>
    <property type="molecule type" value="Genomic_DNA"/>
</dbReference>
<name>A0AAD7ZE45_DIPPU</name>
<keyword evidence="2" id="KW-1185">Reference proteome</keyword>
<gene>
    <name evidence="1" type="ORF">L9F63_005048</name>
</gene>
<dbReference type="AlphaFoldDB" id="A0AAD7ZE45"/>
<organism evidence="1 2">
    <name type="scientific">Diploptera punctata</name>
    <name type="common">Pacific beetle cockroach</name>
    <dbReference type="NCBI Taxonomy" id="6984"/>
    <lineage>
        <taxon>Eukaryota</taxon>
        <taxon>Metazoa</taxon>
        <taxon>Ecdysozoa</taxon>
        <taxon>Arthropoda</taxon>
        <taxon>Hexapoda</taxon>
        <taxon>Insecta</taxon>
        <taxon>Pterygota</taxon>
        <taxon>Neoptera</taxon>
        <taxon>Polyneoptera</taxon>
        <taxon>Dictyoptera</taxon>
        <taxon>Blattodea</taxon>
        <taxon>Blaberoidea</taxon>
        <taxon>Blaberidae</taxon>
        <taxon>Diplopterinae</taxon>
        <taxon>Diploptera</taxon>
    </lineage>
</organism>
<comment type="caution">
    <text evidence="1">The sequence shown here is derived from an EMBL/GenBank/DDBJ whole genome shotgun (WGS) entry which is preliminary data.</text>
</comment>
<protein>
    <submittedName>
        <fullName evidence="1">Uncharacterized protein</fullName>
    </submittedName>
</protein>
<sequence>YNYIYRSKFNFFSTTFFRPSGDTPAISLPLMQYNVFCIQLHLLEALLPVIECNQTIIHEVKRPLVRSKLHTNGQMYQDLIRIE</sequence>
<feature type="non-terminal residue" evidence="1">
    <location>
        <position position="1"/>
    </location>
</feature>
<feature type="non-terminal residue" evidence="1">
    <location>
        <position position="83"/>
    </location>
</feature>
<dbReference type="Proteomes" id="UP001233999">
    <property type="component" value="Unassembled WGS sequence"/>
</dbReference>